<name>A0A414WXQ3_BACOV</name>
<comment type="caution">
    <text evidence="5">The sequence shown here is derived from an EMBL/GenBank/DDBJ whole genome shotgun (WGS) entry which is preliminary data.</text>
</comment>
<evidence type="ECO:0000313" key="5">
    <source>
        <dbReference type="EMBL" id="RHH43596.1"/>
    </source>
</evidence>
<dbReference type="GO" id="GO:0003700">
    <property type="term" value="F:DNA-binding transcription factor activity"/>
    <property type="evidence" value="ECO:0007669"/>
    <property type="project" value="InterPro"/>
</dbReference>
<dbReference type="GO" id="GO:0043565">
    <property type="term" value="F:sequence-specific DNA binding"/>
    <property type="evidence" value="ECO:0007669"/>
    <property type="project" value="InterPro"/>
</dbReference>
<keyword evidence="3" id="KW-0804">Transcription</keyword>
<reference evidence="5 6" key="1">
    <citation type="submission" date="2018-08" db="EMBL/GenBank/DDBJ databases">
        <title>A genome reference for cultivated species of the human gut microbiota.</title>
        <authorList>
            <person name="Zou Y."/>
            <person name="Xue W."/>
            <person name="Luo G."/>
        </authorList>
    </citation>
    <scope>NUCLEOTIDE SEQUENCE [LARGE SCALE GENOMIC DNA]</scope>
    <source>
        <strain evidence="5 6">AM17-48</strain>
    </source>
</reference>
<proteinExistence type="predicted"/>
<organism evidence="5 6">
    <name type="scientific">Bacteroides ovatus</name>
    <dbReference type="NCBI Taxonomy" id="28116"/>
    <lineage>
        <taxon>Bacteria</taxon>
        <taxon>Pseudomonadati</taxon>
        <taxon>Bacteroidota</taxon>
        <taxon>Bacteroidia</taxon>
        <taxon>Bacteroidales</taxon>
        <taxon>Bacteroidaceae</taxon>
        <taxon>Bacteroides</taxon>
    </lineage>
</organism>
<dbReference type="PROSITE" id="PS01124">
    <property type="entry name" value="HTH_ARAC_FAMILY_2"/>
    <property type="match status" value="1"/>
</dbReference>
<dbReference type="PANTHER" id="PTHR43280">
    <property type="entry name" value="ARAC-FAMILY TRANSCRIPTIONAL REGULATOR"/>
    <property type="match status" value="1"/>
</dbReference>
<dbReference type="Pfam" id="PF12833">
    <property type="entry name" value="HTH_18"/>
    <property type="match status" value="1"/>
</dbReference>
<accession>A0A414WXQ3</accession>
<dbReference type="InterPro" id="IPR009057">
    <property type="entry name" value="Homeodomain-like_sf"/>
</dbReference>
<feature type="domain" description="HTH araC/xylS-type" evidence="4">
    <location>
        <begin position="212"/>
        <end position="310"/>
    </location>
</feature>
<dbReference type="Gene3D" id="1.10.10.60">
    <property type="entry name" value="Homeodomain-like"/>
    <property type="match status" value="1"/>
</dbReference>
<evidence type="ECO:0000256" key="1">
    <source>
        <dbReference type="ARBA" id="ARBA00023015"/>
    </source>
</evidence>
<sequence length="311" mass="36475">MKIYYLCTLKYTDMKKNLLNIQKLLGEKELEELRTYSLTVWHPSPTNGYTEYDNIAINNNSYIYLLVEQGEAQVMINYKPYHLVKNSFIVISPIHVLQLVTVGENFCMTVLLVRKSILEVTPSMEKVFKQLNRSLKLYINPVLHLNDDESRVLHHNIEHIQKRIGQKEHHLQTETIQNAFIAFLLDWIHIGDCHFALTPSSVDLNRSEQILQSFVKLLKTYYKEEHETAFYANRLSITSHHLNWVIKRLTGHTVSELIYDLLYCEACILLNQSNHSIEEITDELHFSDASAFCKFFKRRTSITPLQYRKGL</sequence>
<dbReference type="SUPFAM" id="SSF46689">
    <property type="entry name" value="Homeodomain-like"/>
    <property type="match status" value="1"/>
</dbReference>
<evidence type="ECO:0000313" key="6">
    <source>
        <dbReference type="Proteomes" id="UP000283329"/>
    </source>
</evidence>
<gene>
    <name evidence="5" type="ORF">DW206_16545</name>
</gene>
<evidence type="ECO:0000256" key="3">
    <source>
        <dbReference type="ARBA" id="ARBA00023163"/>
    </source>
</evidence>
<evidence type="ECO:0000256" key="2">
    <source>
        <dbReference type="ARBA" id="ARBA00023125"/>
    </source>
</evidence>
<dbReference type="Proteomes" id="UP000283329">
    <property type="component" value="Unassembled WGS sequence"/>
</dbReference>
<dbReference type="RefSeq" id="WP_117936215.1">
    <property type="nucleotide sequence ID" value="NZ_BAABYV010000001.1"/>
</dbReference>
<keyword evidence="2" id="KW-0238">DNA-binding</keyword>
<dbReference type="SMART" id="SM00342">
    <property type="entry name" value="HTH_ARAC"/>
    <property type="match status" value="1"/>
</dbReference>
<dbReference type="EMBL" id="QRJR01000016">
    <property type="protein sequence ID" value="RHH43596.1"/>
    <property type="molecule type" value="Genomic_DNA"/>
</dbReference>
<dbReference type="AlphaFoldDB" id="A0A414WXQ3"/>
<evidence type="ECO:0000259" key="4">
    <source>
        <dbReference type="PROSITE" id="PS01124"/>
    </source>
</evidence>
<keyword evidence="1" id="KW-0805">Transcription regulation</keyword>
<dbReference type="InterPro" id="IPR018060">
    <property type="entry name" value="HTH_AraC"/>
</dbReference>
<dbReference type="PANTHER" id="PTHR43280:SF32">
    <property type="entry name" value="TRANSCRIPTIONAL REGULATORY PROTEIN"/>
    <property type="match status" value="1"/>
</dbReference>
<protein>
    <submittedName>
        <fullName evidence="5">AraC family transcriptional regulator</fullName>
    </submittedName>
</protein>